<evidence type="ECO:0000259" key="3">
    <source>
        <dbReference type="PROSITE" id="PS50883"/>
    </source>
</evidence>
<dbReference type="PANTHER" id="PTHR44757:SF2">
    <property type="entry name" value="BIOFILM ARCHITECTURE MAINTENANCE PROTEIN MBAA"/>
    <property type="match status" value="1"/>
</dbReference>
<dbReference type="SMART" id="SM00052">
    <property type="entry name" value="EAL"/>
    <property type="match status" value="1"/>
</dbReference>
<dbReference type="SMART" id="SM00267">
    <property type="entry name" value="GGDEF"/>
    <property type="match status" value="1"/>
</dbReference>
<dbReference type="SUPFAM" id="SSF55073">
    <property type="entry name" value="Nucleotide cyclase"/>
    <property type="match status" value="1"/>
</dbReference>
<evidence type="ECO:0000259" key="2">
    <source>
        <dbReference type="PROSITE" id="PS50113"/>
    </source>
</evidence>
<evidence type="ECO:0000259" key="1">
    <source>
        <dbReference type="PROSITE" id="PS50112"/>
    </source>
</evidence>
<dbReference type="PROSITE" id="PS50112">
    <property type="entry name" value="PAS"/>
    <property type="match status" value="1"/>
</dbReference>
<dbReference type="Gene3D" id="3.30.450.20">
    <property type="entry name" value="PAS domain"/>
    <property type="match status" value="1"/>
</dbReference>
<dbReference type="CDD" id="cd01949">
    <property type="entry name" value="GGDEF"/>
    <property type="match status" value="1"/>
</dbReference>
<comment type="caution">
    <text evidence="5">The sequence shown here is derived from an EMBL/GenBank/DDBJ whole genome shotgun (WGS) entry which is preliminary data.</text>
</comment>
<dbReference type="InterPro" id="IPR000700">
    <property type="entry name" value="PAS-assoc_C"/>
</dbReference>
<dbReference type="PROSITE" id="PS50113">
    <property type="entry name" value="PAC"/>
    <property type="match status" value="1"/>
</dbReference>
<feature type="domain" description="EAL" evidence="3">
    <location>
        <begin position="424"/>
        <end position="679"/>
    </location>
</feature>
<dbReference type="Pfam" id="PF00563">
    <property type="entry name" value="EAL"/>
    <property type="match status" value="1"/>
</dbReference>
<dbReference type="Pfam" id="PF00989">
    <property type="entry name" value="PAS"/>
    <property type="match status" value="1"/>
</dbReference>
<dbReference type="Gene3D" id="3.30.70.270">
    <property type="match status" value="1"/>
</dbReference>
<dbReference type="InterPro" id="IPR029787">
    <property type="entry name" value="Nucleotide_cyclase"/>
</dbReference>
<dbReference type="SMART" id="SM00091">
    <property type="entry name" value="PAS"/>
    <property type="match status" value="1"/>
</dbReference>
<dbReference type="Proteomes" id="UP001500711">
    <property type="component" value="Unassembled WGS sequence"/>
</dbReference>
<dbReference type="Gene3D" id="3.20.20.450">
    <property type="entry name" value="EAL domain"/>
    <property type="match status" value="1"/>
</dbReference>
<accession>A0ABP7AMA3</accession>
<dbReference type="CDD" id="cd00130">
    <property type="entry name" value="PAS"/>
    <property type="match status" value="1"/>
</dbReference>
<dbReference type="SUPFAM" id="SSF55785">
    <property type="entry name" value="PYP-like sensor domain (PAS domain)"/>
    <property type="match status" value="1"/>
</dbReference>
<dbReference type="InterPro" id="IPR000160">
    <property type="entry name" value="GGDEF_dom"/>
</dbReference>
<feature type="domain" description="PAS" evidence="1">
    <location>
        <begin position="125"/>
        <end position="195"/>
    </location>
</feature>
<evidence type="ECO:0000259" key="4">
    <source>
        <dbReference type="PROSITE" id="PS50887"/>
    </source>
</evidence>
<dbReference type="InterPro" id="IPR035965">
    <property type="entry name" value="PAS-like_dom_sf"/>
</dbReference>
<reference evidence="6" key="1">
    <citation type="journal article" date="2019" name="Int. J. Syst. Evol. Microbiol.">
        <title>The Global Catalogue of Microorganisms (GCM) 10K type strain sequencing project: providing services to taxonomists for standard genome sequencing and annotation.</title>
        <authorList>
            <consortium name="The Broad Institute Genomics Platform"/>
            <consortium name="The Broad Institute Genome Sequencing Center for Infectious Disease"/>
            <person name="Wu L."/>
            <person name="Ma J."/>
        </authorList>
    </citation>
    <scope>NUCLEOTIDE SEQUENCE [LARGE SCALE GENOMIC DNA]</scope>
    <source>
        <strain evidence="6">JCM 17494</strain>
    </source>
</reference>
<evidence type="ECO:0000313" key="5">
    <source>
        <dbReference type="EMBL" id="GAA3635505.1"/>
    </source>
</evidence>
<dbReference type="InterPro" id="IPR013767">
    <property type="entry name" value="PAS_fold"/>
</dbReference>
<feature type="domain" description="GGDEF" evidence="4">
    <location>
        <begin position="281"/>
        <end position="415"/>
    </location>
</feature>
<name>A0ABP7AMA3_9PSEU</name>
<dbReference type="NCBIfam" id="TIGR00254">
    <property type="entry name" value="GGDEF"/>
    <property type="match status" value="1"/>
</dbReference>
<dbReference type="InterPro" id="IPR000014">
    <property type="entry name" value="PAS"/>
</dbReference>
<organism evidence="5 6">
    <name type="scientific">Lentzea roselyniae</name>
    <dbReference type="NCBI Taxonomy" id="531940"/>
    <lineage>
        <taxon>Bacteria</taxon>
        <taxon>Bacillati</taxon>
        <taxon>Actinomycetota</taxon>
        <taxon>Actinomycetes</taxon>
        <taxon>Pseudonocardiales</taxon>
        <taxon>Pseudonocardiaceae</taxon>
        <taxon>Lentzea</taxon>
    </lineage>
</organism>
<dbReference type="SUPFAM" id="SSF141868">
    <property type="entry name" value="EAL domain-like"/>
    <property type="match status" value="1"/>
</dbReference>
<dbReference type="InterPro" id="IPR052155">
    <property type="entry name" value="Biofilm_reg_signaling"/>
</dbReference>
<dbReference type="InterPro" id="IPR043128">
    <property type="entry name" value="Rev_trsase/Diguanyl_cyclase"/>
</dbReference>
<sequence length="679" mass="73997">MNMVDSHEHAVHWAAAISSTLLANFTRAKLEALLGGYVEQLLIGGADDARQIGRSMVENDFVSSSTLEQTLTHLGEHTQVSPAQLAALAAGYAEAMRDRTLDQQEISRTAAINAMRRAESAVRASEAKFRAIFQSSAFPIVVVDLEGQIIDVNEALLTMLDYKREDMRKVTGRDLAHPDDREALRKAGQRLIDSDLDHLRVEARMIRSDGETIQTHMAISLVRENADSPPYFVTMIEDMNEMRALQSQLVRQSLNDMQTGLPNRTQFLGWIEGAVGSKGPETLALVQVDIDGFRGVNDAFGHEAGNRVLMHVATRLRTVFTESVGKVARIGEDEFGVLIKDPRDVRGVIALVEEFTRQLEEPIWIGANGVGVTTSVGIVARAARGGDAVDLLRAADVTVGWAKRDGKAQWALYDKERDLRDKERYALAASIPGALEEGQFRVDYAPVHSLADGSVLALEAKIVWNHPERGVLCPDTFMDQSSDNGMIVRLMYWALAEACAQASEWCAELGSRTPALSIDLPPRLCREPELVAEVARVLDRTGLPPSSLRFELHEHLPALLTDEQLEELTILAERGIGLVLDQMNGGNVGVDRLRLLPLTGVKFTGAVVHGLDEGANRVDETASVALLKWASILRLPLYAEDVRTAAEAARLASLGVTGGQGAHFGPPLTAADVSALLLS</sequence>
<protein>
    <submittedName>
        <fullName evidence="5">Cyclic Di-GMP phosphodiesterase RmdA</fullName>
    </submittedName>
</protein>
<dbReference type="NCBIfam" id="TIGR00229">
    <property type="entry name" value="sensory_box"/>
    <property type="match status" value="1"/>
</dbReference>
<feature type="domain" description="PAC" evidence="2">
    <location>
        <begin position="199"/>
        <end position="251"/>
    </location>
</feature>
<evidence type="ECO:0000313" key="6">
    <source>
        <dbReference type="Proteomes" id="UP001500711"/>
    </source>
</evidence>
<dbReference type="EMBL" id="BAABBE010000005">
    <property type="protein sequence ID" value="GAA3635505.1"/>
    <property type="molecule type" value="Genomic_DNA"/>
</dbReference>
<dbReference type="Pfam" id="PF00990">
    <property type="entry name" value="GGDEF"/>
    <property type="match status" value="1"/>
</dbReference>
<proteinExistence type="predicted"/>
<dbReference type="PANTHER" id="PTHR44757">
    <property type="entry name" value="DIGUANYLATE CYCLASE DGCP"/>
    <property type="match status" value="1"/>
</dbReference>
<dbReference type="CDD" id="cd01948">
    <property type="entry name" value="EAL"/>
    <property type="match status" value="1"/>
</dbReference>
<dbReference type="PROSITE" id="PS50887">
    <property type="entry name" value="GGDEF"/>
    <property type="match status" value="1"/>
</dbReference>
<dbReference type="InterPro" id="IPR035919">
    <property type="entry name" value="EAL_sf"/>
</dbReference>
<dbReference type="InterPro" id="IPR001633">
    <property type="entry name" value="EAL_dom"/>
</dbReference>
<keyword evidence="6" id="KW-1185">Reference proteome</keyword>
<dbReference type="PROSITE" id="PS50883">
    <property type="entry name" value="EAL"/>
    <property type="match status" value="1"/>
</dbReference>
<gene>
    <name evidence="5" type="primary">rmdA_1</name>
    <name evidence="5" type="ORF">GCM10022267_22650</name>
</gene>